<keyword evidence="2" id="KW-1185">Reference proteome</keyword>
<reference evidence="1 2" key="2">
    <citation type="journal article" date="2023" name="Mol. Biol. Evol.">
        <title>Genomics of Secondarily Temperate Adaptation in the Only Non-Antarctic Icefish.</title>
        <authorList>
            <person name="Rivera-Colon A.G."/>
            <person name="Rayamajhi N."/>
            <person name="Minhas B.F."/>
            <person name="Madrigal G."/>
            <person name="Bilyk K.T."/>
            <person name="Yoon V."/>
            <person name="Hune M."/>
            <person name="Gregory S."/>
            <person name="Cheng C.H.C."/>
            <person name="Catchen J.M."/>
        </authorList>
    </citation>
    <scope>NUCLEOTIDE SEQUENCE [LARGE SCALE GENOMIC DNA]</scope>
    <source>
        <strain evidence="1">JMC-PN-2008</strain>
    </source>
</reference>
<dbReference type="AlphaFoldDB" id="A0AAN7XUS6"/>
<sequence>MSAAFLTFLSGCSGSRNAALQRRRPENSPAAQLLAWARCSNNTERQNIHLWRRADGWWSVQPVMWKNSRSLRDRRDGVTALQTTEN</sequence>
<organism evidence="1 2">
    <name type="scientific">Eleginops maclovinus</name>
    <name type="common">Patagonian blennie</name>
    <name type="synonym">Eleginus maclovinus</name>
    <dbReference type="NCBI Taxonomy" id="56733"/>
    <lineage>
        <taxon>Eukaryota</taxon>
        <taxon>Metazoa</taxon>
        <taxon>Chordata</taxon>
        <taxon>Craniata</taxon>
        <taxon>Vertebrata</taxon>
        <taxon>Euteleostomi</taxon>
        <taxon>Actinopterygii</taxon>
        <taxon>Neopterygii</taxon>
        <taxon>Teleostei</taxon>
        <taxon>Neoteleostei</taxon>
        <taxon>Acanthomorphata</taxon>
        <taxon>Eupercaria</taxon>
        <taxon>Perciformes</taxon>
        <taxon>Notothenioidei</taxon>
        <taxon>Eleginopidae</taxon>
        <taxon>Eleginops</taxon>
    </lineage>
</organism>
<dbReference type="EMBL" id="JAUZQC010000006">
    <property type="protein sequence ID" value="KAK5870318.1"/>
    <property type="molecule type" value="Genomic_DNA"/>
</dbReference>
<proteinExistence type="predicted"/>
<evidence type="ECO:0000313" key="1">
    <source>
        <dbReference type="EMBL" id="KAK5870318.1"/>
    </source>
</evidence>
<accession>A0AAN7XUS6</accession>
<protein>
    <submittedName>
        <fullName evidence="1">Uncharacterized protein</fullName>
    </submittedName>
</protein>
<reference evidence="1 2" key="1">
    <citation type="journal article" date="2023" name="Genes (Basel)">
        <title>Chromosome-Level Genome Assembly and Circadian Gene Repertoire of the Patagonia Blennie Eleginops maclovinus-The Closest Ancestral Proxy of Antarctic Cryonotothenioids.</title>
        <authorList>
            <person name="Cheng C.C."/>
            <person name="Rivera-Colon A.G."/>
            <person name="Minhas B.F."/>
            <person name="Wilson L."/>
            <person name="Rayamajhi N."/>
            <person name="Vargas-Chacoff L."/>
            <person name="Catchen J.M."/>
        </authorList>
    </citation>
    <scope>NUCLEOTIDE SEQUENCE [LARGE SCALE GENOMIC DNA]</scope>
    <source>
        <strain evidence="1">JMC-PN-2008</strain>
    </source>
</reference>
<evidence type="ECO:0000313" key="2">
    <source>
        <dbReference type="Proteomes" id="UP001346869"/>
    </source>
</evidence>
<comment type="caution">
    <text evidence="1">The sequence shown here is derived from an EMBL/GenBank/DDBJ whole genome shotgun (WGS) entry which is preliminary data.</text>
</comment>
<gene>
    <name evidence="1" type="ORF">PBY51_024967</name>
</gene>
<dbReference type="Proteomes" id="UP001346869">
    <property type="component" value="Unassembled WGS sequence"/>
</dbReference>
<name>A0AAN7XUS6_ELEMC</name>